<organism evidence="3 4">
    <name type="scientific">Nocardiopsis coralli</name>
    <dbReference type="NCBI Taxonomy" id="2772213"/>
    <lineage>
        <taxon>Bacteria</taxon>
        <taxon>Bacillati</taxon>
        <taxon>Actinomycetota</taxon>
        <taxon>Actinomycetes</taxon>
        <taxon>Streptosporangiales</taxon>
        <taxon>Nocardiopsidaceae</taxon>
        <taxon>Nocardiopsis</taxon>
    </lineage>
</organism>
<sequence>METGGPGHGHGHEAGTAVPGPGFRGVDGPVRETLPAALLRARSVMYLGGSVGLVLGAVSTVVLAVLGNGSEAYFPVPVLGPVVLVHGALTLLAARVLHRRLWSVPRFALHLQVFPGVLALAATCALGWIAVAEGSVLAGLGGLFSILYLVHSATVAGLMLRPTSWGHYPGYSRPGGGDPRPPG</sequence>
<evidence type="ECO:0000313" key="3">
    <source>
        <dbReference type="EMBL" id="MBE3000099.1"/>
    </source>
</evidence>
<keyword evidence="2" id="KW-0472">Membrane</keyword>
<keyword evidence="4" id="KW-1185">Reference proteome</keyword>
<comment type="caution">
    <text evidence="3">The sequence shown here is derived from an EMBL/GenBank/DDBJ whole genome shotgun (WGS) entry which is preliminary data.</text>
</comment>
<feature type="transmembrane region" description="Helical" evidence="2">
    <location>
        <begin position="44"/>
        <end position="66"/>
    </location>
</feature>
<dbReference type="RefSeq" id="WP_193122708.1">
    <property type="nucleotide sequence ID" value="NZ_JADBGI010000012.1"/>
</dbReference>
<evidence type="ECO:0000256" key="1">
    <source>
        <dbReference type="SAM" id="MobiDB-lite"/>
    </source>
</evidence>
<proteinExistence type="predicted"/>
<evidence type="ECO:0000256" key="2">
    <source>
        <dbReference type="SAM" id="Phobius"/>
    </source>
</evidence>
<accession>A0ABR9P8C0</accession>
<reference evidence="3 4" key="1">
    <citation type="submission" date="2020-09" db="EMBL/GenBank/DDBJ databases">
        <title>Diversity and distribution of actinomycetes associated with coral in the coast of Hainan.</title>
        <authorList>
            <person name="Li F."/>
        </authorList>
    </citation>
    <scope>NUCLEOTIDE SEQUENCE [LARGE SCALE GENOMIC DNA]</scope>
    <source>
        <strain evidence="3 4">HNM0947</strain>
    </source>
</reference>
<feature type="transmembrane region" description="Helical" evidence="2">
    <location>
        <begin position="78"/>
        <end position="97"/>
    </location>
</feature>
<keyword evidence="2" id="KW-1133">Transmembrane helix</keyword>
<evidence type="ECO:0000313" key="4">
    <source>
        <dbReference type="Proteomes" id="UP000806528"/>
    </source>
</evidence>
<name>A0ABR9P8C0_9ACTN</name>
<keyword evidence="2" id="KW-0812">Transmembrane</keyword>
<dbReference type="EMBL" id="JADBGI010000012">
    <property type="protein sequence ID" value="MBE3000099.1"/>
    <property type="molecule type" value="Genomic_DNA"/>
</dbReference>
<protein>
    <recommendedName>
        <fullName evidence="5">Integral membrane protein</fullName>
    </recommendedName>
</protein>
<feature type="transmembrane region" description="Helical" evidence="2">
    <location>
        <begin position="137"/>
        <end position="160"/>
    </location>
</feature>
<feature type="transmembrane region" description="Helical" evidence="2">
    <location>
        <begin position="109"/>
        <end position="131"/>
    </location>
</feature>
<gene>
    <name evidence="3" type="ORF">IDM40_15470</name>
</gene>
<dbReference type="Proteomes" id="UP000806528">
    <property type="component" value="Unassembled WGS sequence"/>
</dbReference>
<evidence type="ECO:0008006" key="5">
    <source>
        <dbReference type="Google" id="ProtNLM"/>
    </source>
</evidence>
<feature type="region of interest" description="Disordered" evidence="1">
    <location>
        <begin position="1"/>
        <end position="22"/>
    </location>
</feature>